<comment type="similarity">
    <text evidence="1">Belongs to the GAMAD family.</text>
</comment>
<gene>
    <name evidence="3" type="ORF">HERILL_LOCUS11357</name>
</gene>
<dbReference type="OMA" id="AWSTVHE"/>
<protein>
    <recommendedName>
        <fullName evidence="2">Roadblock/LAMTOR2 domain-containing protein</fullName>
    </recommendedName>
</protein>
<name>A0A7R8UY92_HERIL</name>
<dbReference type="Proteomes" id="UP000594454">
    <property type="component" value="Chromosome 4"/>
</dbReference>
<dbReference type="OrthoDB" id="9985637at2759"/>
<dbReference type="EMBL" id="LR899012">
    <property type="protein sequence ID" value="CAD7088761.1"/>
    <property type="molecule type" value="Genomic_DNA"/>
</dbReference>
<evidence type="ECO:0000313" key="3">
    <source>
        <dbReference type="EMBL" id="CAD7088761.1"/>
    </source>
</evidence>
<dbReference type="PANTHER" id="PTHR10779">
    <property type="entry name" value="DYNEIN LIGHT CHAIN ROADBLOCK"/>
    <property type="match status" value="1"/>
</dbReference>
<dbReference type="InParanoid" id="A0A7R8UY92"/>
<evidence type="ECO:0000259" key="2">
    <source>
        <dbReference type="SMART" id="SM00960"/>
    </source>
</evidence>
<evidence type="ECO:0000256" key="1">
    <source>
        <dbReference type="ARBA" id="ARBA00007191"/>
    </source>
</evidence>
<accession>A0A7R8UY92</accession>
<feature type="domain" description="Roadblock/LAMTOR2" evidence="2">
    <location>
        <begin position="13"/>
        <end position="100"/>
    </location>
</feature>
<dbReference type="SMART" id="SM00960">
    <property type="entry name" value="Robl_LC7"/>
    <property type="match status" value="1"/>
</dbReference>
<keyword evidence="4" id="KW-1185">Reference proteome</keyword>
<dbReference type="SUPFAM" id="SSF103196">
    <property type="entry name" value="Roadblock/LC7 domain"/>
    <property type="match status" value="1"/>
</dbReference>
<dbReference type="Pfam" id="PF03259">
    <property type="entry name" value="Robl_LC7"/>
    <property type="match status" value="1"/>
</dbReference>
<reference evidence="3 4" key="1">
    <citation type="submission" date="2020-11" db="EMBL/GenBank/DDBJ databases">
        <authorList>
            <person name="Wallbank WR R."/>
            <person name="Pardo Diaz C."/>
            <person name="Kozak K."/>
            <person name="Martin S."/>
            <person name="Jiggins C."/>
            <person name="Moest M."/>
            <person name="Warren A I."/>
            <person name="Generalovic N T."/>
            <person name="Byers J.R.P. K."/>
            <person name="Montejo-Kovacevich G."/>
            <person name="Yen C E."/>
        </authorList>
    </citation>
    <scope>NUCLEOTIDE SEQUENCE [LARGE SCALE GENOMIC DNA]</scope>
</reference>
<dbReference type="InterPro" id="IPR004942">
    <property type="entry name" value="Roadblock/LAMTOR2_dom"/>
</dbReference>
<organism evidence="3 4">
    <name type="scientific">Hermetia illucens</name>
    <name type="common">Black soldier fly</name>
    <dbReference type="NCBI Taxonomy" id="343691"/>
    <lineage>
        <taxon>Eukaryota</taxon>
        <taxon>Metazoa</taxon>
        <taxon>Ecdysozoa</taxon>
        <taxon>Arthropoda</taxon>
        <taxon>Hexapoda</taxon>
        <taxon>Insecta</taxon>
        <taxon>Pterygota</taxon>
        <taxon>Neoptera</taxon>
        <taxon>Endopterygota</taxon>
        <taxon>Diptera</taxon>
        <taxon>Brachycera</taxon>
        <taxon>Stratiomyomorpha</taxon>
        <taxon>Stratiomyidae</taxon>
        <taxon>Hermetiinae</taxon>
        <taxon>Hermetia</taxon>
    </lineage>
</organism>
<sequence length="102" mass="11574">MKDNLIEDVVADNEETSERIRNKVYGTVILSKDSLAIQSSFDNTTTQGMANFVAGTIVRLTRSAVRDIDPEDDLAYLRIYTKKGEWMIGPDKEFTLLVQQQM</sequence>
<dbReference type="AlphaFoldDB" id="A0A7R8UY92"/>
<evidence type="ECO:0000313" key="4">
    <source>
        <dbReference type="Proteomes" id="UP000594454"/>
    </source>
</evidence>
<proteinExistence type="inferred from homology"/>
<dbReference type="Gene3D" id="3.30.450.30">
    <property type="entry name" value="Dynein light chain 2a, cytoplasmic"/>
    <property type="match status" value="1"/>
</dbReference>